<evidence type="ECO:0000256" key="1">
    <source>
        <dbReference type="SAM" id="MobiDB-lite"/>
    </source>
</evidence>
<dbReference type="InterPro" id="IPR058353">
    <property type="entry name" value="DUF8040"/>
</dbReference>
<dbReference type="EMBL" id="PKPP01005101">
    <property type="protein sequence ID" value="PWA61444.1"/>
    <property type="molecule type" value="Genomic_DNA"/>
</dbReference>
<protein>
    <recommendedName>
        <fullName evidence="2">DUF8040 domain-containing protein</fullName>
    </recommendedName>
</protein>
<accession>A0A2U1MJP1</accession>
<dbReference type="AlphaFoldDB" id="A0A2U1MJP1"/>
<feature type="compositionally biased region" description="Polar residues" evidence="1">
    <location>
        <begin position="1"/>
        <end position="13"/>
    </location>
</feature>
<feature type="region of interest" description="Disordered" evidence="1">
    <location>
        <begin position="1"/>
        <end position="28"/>
    </location>
</feature>
<proteinExistence type="predicted"/>
<organism evidence="3 4">
    <name type="scientific">Artemisia annua</name>
    <name type="common">Sweet wormwood</name>
    <dbReference type="NCBI Taxonomy" id="35608"/>
    <lineage>
        <taxon>Eukaryota</taxon>
        <taxon>Viridiplantae</taxon>
        <taxon>Streptophyta</taxon>
        <taxon>Embryophyta</taxon>
        <taxon>Tracheophyta</taxon>
        <taxon>Spermatophyta</taxon>
        <taxon>Magnoliopsida</taxon>
        <taxon>eudicotyledons</taxon>
        <taxon>Gunneridae</taxon>
        <taxon>Pentapetalae</taxon>
        <taxon>asterids</taxon>
        <taxon>campanulids</taxon>
        <taxon>Asterales</taxon>
        <taxon>Asteraceae</taxon>
        <taxon>Asteroideae</taxon>
        <taxon>Anthemideae</taxon>
        <taxon>Artemisiinae</taxon>
        <taxon>Artemisia</taxon>
    </lineage>
</organism>
<reference evidence="3 4" key="1">
    <citation type="journal article" date="2018" name="Mol. Plant">
        <title>The genome of Artemisia annua provides insight into the evolution of Asteraceae family and artemisinin biosynthesis.</title>
        <authorList>
            <person name="Shen Q."/>
            <person name="Zhang L."/>
            <person name="Liao Z."/>
            <person name="Wang S."/>
            <person name="Yan T."/>
            <person name="Shi P."/>
            <person name="Liu M."/>
            <person name="Fu X."/>
            <person name="Pan Q."/>
            <person name="Wang Y."/>
            <person name="Lv Z."/>
            <person name="Lu X."/>
            <person name="Zhang F."/>
            <person name="Jiang W."/>
            <person name="Ma Y."/>
            <person name="Chen M."/>
            <person name="Hao X."/>
            <person name="Li L."/>
            <person name="Tang Y."/>
            <person name="Lv G."/>
            <person name="Zhou Y."/>
            <person name="Sun X."/>
            <person name="Brodelius P.E."/>
            <person name="Rose J.K.C."/>
            <person name="Tang K."/>
        </authorList>
    </citation>
    <scope>NUCLEOTIDE SEQUENCE [LARGE SCALE GENOMIC DNA]</scope>
    <source>
        <strain evidence="4">cv. Huhao1</strain>
        <tissue evidence="3">Leaf</tissue>
    </source>
</reference>
<keyword evidence="4" id="KW-1185">Reference proteome</keyword>
<comment type="caution">
    <text evidence="3">The sequence shown here is derived from an EMBL/GenBank/DDBJ whole genome shotgun (WGS) entry which is preliminary data.</text>
</comment>
<feature type="compositionally biased region" description="Low complexity" evidence="1">
    <location>
        <begin position="17"/>
        <end position="27"/>
    </location>
</feature>
<name>A0A2U1MJP1_ARTAN</name>
<dbReference type="Pfam" id="PF26138">
    <property type="entry name" value="DUF8040"/>
    <property type="match status" value="1"/>
</dbReference>
<feature type="domain" description="DUF8040" evidence="2">
    <location>
        <begin position="126"/>
        <end position="221"/>
    </location>
</feature>
<evidence type="ECO:0000313" key="4">
    <source>
        <dbReference type="Proteomes" id="UP000245207"/>
    </source>
</evidence>
<evidence type="ECO:0000259" key="2">
    <source>
        <dbReference type="Pfam" id="PF26138"/>
    </source>
</evidence>
<dbReference type="STRING" id="35608.A0A2U1MJP1"/>
<sequence>MGQYVPTSSQSGIPRQPNKSTNTTTKPKIVEIKRKGRSSAGSTMFKEYMAKQDKKQEHVIKILEFDVSGVTKDGPYSISKCMTVINGLIDGNLMTYDIPLLYLAMDLFEDVFAYFYKYMHQEPCMTSSQTREAWMNEVLNGNLIQCVNAFRMHPTVFLKLCEEMESSYGLKSSDRMTVVEKLSVFVYTLALGVSNRDVGERFQCSRETITKSFHEVLEAITARSKGFHGLAREMI</sequence>
<gene>
    <name evidence="3" type="ORF">CTI12_AA372840</name>
</gene>
<dbReference type="OrthoDB" id="785423at2759"/>
<evidence type="ECO:0000313" key="3">
    <source>
        <dbReference type="EMBL" id="PWA61444.1"/>
    </source>
</evidence>
<dbReference type="Proteomes" id="UP000245207">
    <property type="component" value="Unassembled WGS sequence"/>
</dbReference>